<gene>
    <name evidence="2" type="ORF">SAMN05444581_109136</name>
</gene>
<name>A0A1I4A981_9HYPH</name>
<feature type="region of interest" description="Disordered" evidence="1">
    <location>
        <begin position="1"/>
        <end position="20"/>
    </location>
</feature>
<organism evidence="2 3">
    <name type="scientific">Methylocapsa palsarum</name>
    <dbReference type="NCBI Taxonomy" id="1612308"/>
    <lineage>
        <taxon>Bacteria</taxon>
        <taxon>Pseudomonadati</taxon>
        <taxon>Pseudomonadota</taxon>
        <taxon>Alphaproteobacteria</taxon>
        <taxon>Hyphomicrobiales</taxon>
        <taxon>Beijerinckiaceae</taxon>
        <taxon>Methylocapsa</taxon>
    </lineage>
</organism>
<dbReference type="Proteomes" id="UP000198755">
    <property type="component" value="Unassembled WGS sequence"/>
</dbReference>
<evidence type="ECO:0000313" key="2">
    <source>
        <dbReference type="EMBL" id="SFK52376.1"/>
    </source>
</evidence>
<reference evidence="2 3" key="1">
    <citation type="submission" date="2016-10" db="EMBL/GenBank/DDBJ databases">
        <authorList>
            <person name="de Groot N.N."/>
        </authorList>
    </citation>
    <scope>NUCLEOTIDE SEQUENCE [LARGE SCALE GENOMIC DNA]</scope>
    <source>
        <strain evidence="2 3">NE2</strain>
    </source>
</reference>
<accession>A0A1I4A981</accession>
<dbReference type="AlphaFoldDB" id="A0A1I4A981"/>
<sequence length="68" mass="7247">MCASGGWKAERGDVAGPQWPALNRHPPLRLQASFSSSSLGGVLSIILRADETPVRGSPDGCSWRAEKQ</sequence>
<dbReference type="STRING" id="1612308.SAMN05444581_109136"/>
<dbReference type="EMBL" id="FOSN01000009">
    <property type="protein sequence ID" value="SFK52376.1"/>
    <property type="molecule type" value="Genomic_DNA"/>
</dbReference>
<evidence type="ECO:0000313" key="3">
    <source>
        <dbReference type="Proteomes" id="UP000198755"/>
    </source>
</evidence>
<proteinExistence type="predicted"/>
<keyword evidence="3" id="KW-1185">Reference proteome</keyword>
<evidence type="ECO:0000256" key="1">
    <source>
        <dbReference type="SAM" id="MobiDB-lite"/>
    </source>
</evidence>
<protein>
    <submittedName>
        <fullName evidence="2">Uncharacterized protein</fullName>
    </submittedName>
</protein>